<keyword evidence="2" id="KW-0964">Secreted</keyword>
<accession>E3E4A4</accession>
<evidence type="ECO:0000256" key="2">
    <source>
        <dbReference type="ARBA" id="ARBA00022525"/>
    </source>
</evidence>
<dbReference type="PATRIC" id="fig|886882.15.peg.2667"/>
<protein>
    <submittedName>
        <fullName evidence="3">Gluconolaconase</fullName>
    </submittedName>
</protein>
<dbReference type="AlphaFoldDB" id="E3E4A4"/>
<sequence length="370" mass="41231">MVGRILKKTMLPMEEYFGKLELVYSFYGAMPTGVSVSETGRIFICFPKWGDDVRFTVAEIVEGQLQPYPNLETNLINPLNIAMSFISVQSVVADGRGTLWVLDTAAPNFSEPIKGGAKLVAVDLETNTIRKVYTFADDVVLPTTYLNDVRFDFRVGKAGYAYITDSSSNGPGAIIVVNLENGNAYRRLHGASSTSPDPYFVPKVEGKILMNRNADGSTSPFRLASDGIAISPDGKMLFYCPLTSRQLYSISTESLRDRTIPDFKLSDLVQYWGEKGASDGMITDAKGNVYAGDYENDSIRKILPNGIMETIAHDPRILWPDTFSIGPDQYLYVIVNQLHRQARFHYGKDLRKKPYSLVRLKIDELPAPTF</sequence>
<reference evidence="3 4" key="1">
    <citation type="journal article" date="2011" name="J. Bacteriol.">
        <title>Complete genome sequence of Paenibacillus polymyxa SC2, a strain of plant growth-promoting Rhizobacterium with broad-spectrum antimicrobial activity.</title>
        <authorList>
            <person name="Ma M."/>
            <person name="Wang C."/>
            <person name="Ding Y."/>
            <person name="Li L."/>
            <person name="Shen D."/>
            <person name="Jiang X."/>
            <person name="Guan D."/>
            <person name="Cao F."/>
            <person name="Chen H."/>
            <person name="Feng R."/>
            <person name="Wang X."/>
            <person name="Ge Y."/>
            <person name="Yao L."/>
            <person name="Bing X."/>
            <person name="Yang X."/>
            <person name="Li J."/>
            <person name="Du B."/>
        </authorList>
    </citation>
    <scope>NUCLEOTIDE SEQUENCE [LARGE SCALE GENOMIC DNA]</scope>
    <source>
        <strain evidence="3 4">SC2</strain>
    </source>
</reference>
<dbReference type="Pfam" id="PF03022">
    <property type="entry name" value="MRJP"/>
    <property type="match status" value="1"/>
</dbReference>
<organism evidence="3 4">
    <name type="scientific">Paenibacillus polymyxa (strain SC2)</name>
    <name type="common">Bacillus polymyxa</name>
    <dbReference type="NCBI Taxonomy" id="886882"/>
    <lineage>
        <taxon>Bacteria</taxon>
        <taxon>Bacillati</taxon>
        <taxon>Bacillota</taxon>
        <taxon>Bacilli</taxon>
        <taxon>Bacillales</taxon>
        <taxon>Paenibacillaceae</taxon>
        <taxon>Paenibacillus</taxon>
    </lineage>
</organism>
<evidence type="ECO:0000313" key="3">
    <source>
        <dbReference type="EMBL" id="ADO56644.2"/>
    </source>
</evidence>
<proteinExistence type="predicted"/>
<evidence type="ECO:0000256" key="1">
    <source>
        <dbReference type="ARBA" id="ARBA00004613"/>
    </source>
</evidence>
<name>E3E4A4_PAEPS</name>
<dbReference type="PANTHER" id="PTHR10009:SF18">
    <property type="entry name" value="PROTEIN YELLOW-LIKE PROTEIN"/>
    <property type="match status" value="1"/>
</dbReference>
<dbReference type="GO" id="GO:0005576">
    <property type="term" value="C:extracellular region"/>
    <property type="evidence" value="ECO:0007669"/>
    <property type="project" value="UniProtKB-SubCell"/>
</dbReference>
<comment type="subcellular location">
    <subcellularLocation>
        <location evidence="1">Secreted</location>
    </subcellularLocation>
</comment>
<dbReference type="eggNOG" id="COG3386">
    <property type="taxonomic scope" value="Bacteria"/>
</dbReference>
<dbReference type="Gene3D" id="2.120.10.30">
    <property type="entry name" value="TolB, C-terminal domain"/>
    <property type="match status" value="1"/>
</dbReference>
<dbReference type="InterPro" id="IPR017996">
    <property type="entry name" value="MRJP/yellow-related"/>
</dbReference>
<dbReference type="KEGG" id="ppm:PPSC2_12565"/>
<dbReference type="InterPro" id="IPR011042">
    <property type="entry name" value="6-blade_b-propeller_TolB-like"/>
</dbReference>
<dbReference type="HOGENOM" id="CLU_031076_0_3_9"/>
<dbReference type="EMBL" id="CP002213">
    <property type="protein sequence ID" value="ADO56644.2"/>
    <property type="molecule type" value="Genomic_DNA"/>
</dbReference>
<dbReference type="Proteomes" id="UP000006868">
    <property type="component" value="Chromosome"/>
</dbReference>
<dbReference type="PANTHER" id="PTHR10009">
    <property type="entry name" value="PROTEIN YELLOW-RELATED"/>
    <property type="match status" value="1"/>
</dbReference>
<dbReference type="SUPFAM" id="SSF63829">
    <property type="entry name" value="Calcium-dependent phosphotriesterase"/>
    <property type="match status" value="1"/>
</dbReference>
<gene>
    <name evidence="3" type="primary">mrjp</name>
    <name evidence="3" type="ORF">PPSC2_12565</name>
</gene>
<evidence type="ECO:0000313" key="4">
    <source>
        <dbReference type="Proteomes" id="UP000006868"/>
    </source>
</evidence>